<dbReference type="OrthoDB" id="10064411at2759"/>
<dbReference type="AlphaFoldDB" id="K5WC77"/>
<evidence type="ECO:0000313" key="3">
    <source>
        <dbReference type="Proteomes" id="UP000008370"/>
    </source>
</evidence>
<dbReference type="Pfam" id="PF09791">
    <property type="entry name" value="Oxidored-like"/>
    <property type="match status" value="1"/>
</dbReference>
<sequence length="199" mass="22413">MLRLAARRALSSLPHAPIIRQRHTSTVAAARVLPTSTLPGRYPTRGGQNLTDRFRRLEKSARGKGTYQSDIAELSREIQDNGPKAGLRVRPAKREVKTFMGFTIPGEPKPPEPDECCMSGCAFCVQDLYMEALDEYKKAVDSVRFSLRTLHIPEERWPSEIQTSAAKKLEPKKNPVYDAFAELERKLQEKHRAESHDGG</sequence>
<dbReference type="RefSeq" id="XP_007394452.1">
    <property type="nucleotide sequence ID" value="XM_007394390.1"/>
</dbReference>
<dbReference type="InterPro" id="IPR039251">
    <property type="entry name" value="OXLD1"/>
</dbReference>
<dbReference type="EMBL" id="JH930471">
    <property type="protein sequence ID" value="EKM56609.1"/>
    <property type="molecule type" value="Genomic_DNA"/>
</dbReference>
<dbReference type="STRING" id="650164.K5WC77"/>
<accession>K5WC77</accession>
<protein>
    <recommendedName>
        <fullName evidence="1">Oxidoreductase-like domain-containing protein</fullName>
    </recommendedName>
</protein>
<evidence type="ECO:0000259" key="1">
    <source>
        <dbReference type="Pfam" id="PF09791"/>
    </source>
</evidence>
<name>K5WC77_PHACS</name>
<dbReference type="InParanoid" id="K5WC77"/>
<dbReference type="InterPro" id="IPR019180">
    <property type="entry name" value="Oxidoreductase-like_N"/>
</dbReference>
<dbReference type="Proteomes" id="UP000008370">
    <property type="component" value="Unassembled WGS sequence"/>
</dbReference>
<proteinExistence type="predicted"/>
<dbReference type="GeneID" id="18907830"/>
<dbReference type="HOGENOM" id="CLU_092489_1_0_1"/>
<gene>
    <name evidence="2" type="ORF">PHACADRAFT_118429</name>
</gene>
<reference evidence="2 3" key="1">
    <citation type="journal article" date="2012" name="BMC Genomics">
        <title>Comparative genomics of the white-rot fungi, Phanerochaete carnosa and P. chrysosporium, to elucidate the genetic basis of the distinct wood types they colonize.</title>
        <authorList>
            <person name="Suzuki H."/>
            <person name="MacDonald J."/>
            <person name="Syed K."/>
            <person name="Salamov A."/>
            <person name="Hori C."/>
            <person name="Aerts A."/>
            <person name="Henrissat B."/>
            <person name="Wiebenga A."/>
            <person name="vanKuyk P.A."/>
            <person name="Barry K."/>
            <person name="Lindquist E."/>
            <person name="LaButti K."/>
            <person name="Lapidus A."/>
            <person name="Lucas S."/>
            <person name="Coutinho P."/>
            <person name="Gong Y."/>
            <person name="Samejima M."/>
            <person name="Mahadevan R."/>
            <person name="Abou-Zaid M."/>
            <person name="de Vries R.P."/>
            <person name="Igarashi K."/>
            <person name="Yadav J.S."/>
            <person name="Grigoriev I.V."/>
            <person name="Master E.R."/>
        </authorList>
    </citation>
    <scope>NUCLEOTIDE SEQUENCE [LARGE SCALE GENOMIC DNA]</scope>
    <source>
        <strain evidence="2 3">HHB-10118-sp</strain>
    </source>
</reference>
<dbReference type="GO" id="GO:0005739">
    <property type="term" value="C:mitochondrion"/>
    <property type="evidence" value="ECO:0007669"/>
    <property type="project" value="TreeGrafter"/>
</dbReference>
<dbReference type="PANTHER" id="PTHR21193:SF3">
    <property type="entry name" value="OXIDOREDUCTASE-LIKE DOMAIN-CONTAINING PROTEIN 1"/>
    <property type="match status" value="1"/>
</dbReference>
<organism evidence="2 3">
    <name type="scientific">Phanerochaete carnosa (strain HHB-10118-sp)</name>
    <name type="common">White-rot fungus</name>
    <name type="synonym">Peniophora carnosa</name>
    <dbReference type="NCBI Taxonomy" id="650164"/>
    <lineage>
        <taxon>Eukaryota</taxon>
        <taxon>Fungi</taxon>
        <taxon>Dikarya</taxon>
        <taxon>Basidiomycota</taxon>
        <taxon>Agaricomycotina</taxon>
        <taxon>Agaricomycetes</taxon>
        <taxon>Polyporales</taxon>
        <taxon>Phanerochaetaceae</taxon>
        <taxon>Phanerochaete</taxon>
    </lineage>
</organism>
<feature type="domain" description="Oxidoreductase-like" evidence="1">
    <location>
        <begin position="98"/>
        <end position="143"/>
    </location>
</feature>
<dbReference type="PANTHER" id="PTHR21193">
    <property type="entry name" value="OXIDOREDUCTASE-LIKE DOMAIN-CONTAINING PROTEIN 1"/>
    <property type="match status" value="1"/>
</dbReference>
<evidence type="ECO:0000313" key="2">
    <source>
        <dbReference type="EMBL" id="EKM56609.1"/>
    </source>
</evidence>
<keyword evidence="3" id="KW-1185">Reference proteome</keyword>
<dbReference type="KEGG" id="pco:PHACADRAFT_118429"/>